<name>A0A2U9IPQ0_9CREN</name>
<dbReference type="EMBL" id="CP029288">
    <property type="protein sequence ID" value="AWR98029.1"/>
    <property type="molecule type" value="Genomic_DNA"/>
</dbReference>
<dbReference type="KEGG" id="asul:DFR86_11115"/>
<sequence length="219" mass="24748">MKYTKTATIIILLLLITSLIFIHYYDSNTIYYYNSTSHFSTINILAAKGYNNSYYSIIFDHSIIPISVLYISSSSLISPSNNISINASLIDIYSLLRNINANINSSTINLYYNGNLIIIPVLVIYTSLVNNESVYDSVNLILSEGHSTHDIPLVSNHKLVTSNYTVPVTPGLATLNVSWSINSNYLLYSPFFYEELEVIFNYGGAYYVYFWNINITSTT</sequence>
<evidence type="ECO:0000313" key="3">
    <source>
        <dbReference type="Proteomes" id="UP000248410"/>
    </source>
</evidence>
<accession>A0A2U9IPQ0</accession>
<dbReference type="RefSeq" id="WP_110380919.1">
    <property type="nucleotide sequence ID" value="NZ_CP029288.2"/>
</dbReference>
<keyword evidence="3" id="KW-1185">Reference proteome</keyword>
<evidence type="ECO:0000313" key="2">
    <source>
        <dbReference type="EMBL" id="AWR98029.1"/>
    </source>
</evidence>
<proteinExistence type="predicted"/>
<organism evidence="2 3">
    <name type="scientific">Acidianus sulfidivorans JP7</name>
    <dbReference type="NCBI Taxonomy" id="619593"/>
    <lineage>
        <taxon>Archaea</taxon>
        <taxon>Thermoproteota</taxon>
        <taxon>Thermoprotei</taxon>
        <taxon>Sulfolobales</taxon>
        <taxon>Sulfolobaceae</taxon>
        <taxon>Acidianus</taxon>
    </lineage>
</organism>
<feature type="transmembrane region" description="Helical" evidence="1">
    <location>
        <begin position="7"/>
        <end position="25"/>
    </location>
</feature>
<keyword evidence="1" id="KW-0472">Membrane</keyword>
<dbReference type="OrthoDB" id="44269at2157"/>
<keyword evidence="1" id="KW-1133">Transmembrane helix</keyword>
<gene>
    <name evidence="2" type="ORF">DFR86_11115</name>
</gene>
<protein>
    <submittedName>
        <fullName evidence="2">Uncharacterized protein</fullName>
    </submittedName>
</protein>
<dbReference type="GeneID" id="36838526"/>
<dbReference type="AlphaFoldDB" id="A0A2U9IPQ0"/>
<keyword evidence="1" id="KW-0812">Transmembrane</keyword>
<reference evidence="2 3" key="1">
    <citation type="submission" date="2018-05" db="EMBL/GenBank/DDBJ databases">
        <title>Complete Genome Sequences of Extremely Thermoacidophilic, Metal-Mobilizing Type-Strain Members of the Archaeal Family Sulfolobaceae: Acidianus brierleyi DSM-1651T, Acidianus sulfidivorans DSM-18786T, Metallosphaera hakonensis DSM-7519T, and Metallosphaera prunae DSM-10039T.</title>
        <authorList>
            <person name="Counts J.A."/>
            <person name="Kelly R.M."/>
        </authorList>
    </citation>
    <scope>NUCLEOTIDE SEQUENCE [LARGE SCALE GENOMIC DNA]</scope>
    <source>
        <strain evidence="2 3">JP7</strain>
    </source>
</reference>
<evidence type="ECO:0000256" key="1">
    <source>
        <dbReference type="SAM" id="Phobius"/>
    </source>
</evidence>
<dbReference type="Proteomes" id="UP000248410">
    <property type="component" value="Chromosome"/>
</dbReference>